<comment type="caution">
    <text evidence="1">The sequence shown here is derived from an EMBL/GenBank/DDBJ whole genome shotgun (WGS) entry which is preliminary data.</text>
</comment>
<accession>A0A1S2VB64</accession>
<reference evidence="1 2" key="1">
    <citation type="submission" date="2016-10" db="EMBL/GenBank/DDBJ databases">
        <title>Arsenicibacter rosenii gen. nov., sp. nov., an efficient arsenic-methylating bacterium isolated from an arsenic-contaminated paddy soil.</title>
        <authorList>
            <person name="Huang K."/>
        </authorList>
    </citation>
    <scope>NUCLEOTIDE SEQUENCE [LARGE SCALE GENOMIC DNA]</scope>
    <source>
        <strain evidence="1 2">SM-1</strain>
    </source>
</reference>
<gene>
    <name evidence="1" type="ORF">BLX24_28915</name>
</gene>
<dbReference type="Proteomes" id="UP000181790">
    <property type="component" value="Unassembled WGS sequence"/>
</dbReference>
<evidence type="ECO:0000313" key="1">
    <source>
        <dbReference type="EMBL" id="OIN55660.1"/>
    </source>
</evidence>
<dbReference type="AlphaFoldDB" id="A0A1S2VB64"/>
<name>A0A1S2VB64_9BACT</name>
<proteinExistence type="predicted"/>
<sequence length="278" mass="31164">MDELKIIDELEQQQPEWEAAFLAALVVMNSELLNRLYAFIDGLVLKGRSTASAEAMANMMAVNTYRSSLLSQILEAGLAGAMTELTGNMGKGAGYLIEYFRQVSPDFNPVAYESVLSSVAAQTRNMLLATVDATYGRAIGEALTMGVINRATVDEMREMMRRSLVRDGLPVRSVSRLASDSLYQFTRGYSQAVAEGLNLKHYYYMGTQIESTRSFCKARYGKVFTSAEVESWPDLHWSGKIPGTTKVSIYWYCGGYNCRHRLMPVSKRLYDQLKQQEN</sequence>
<evidence type="ECO:0008006" key="3">
    <source>
        <dbReference type="Google" id="ProtNLM"/>
    </source>
</evidence>
<dbReference type="RefSeq" id="WP_071506716.1">
    <property type="nucleotide sequence ID" value="NZ_MORL01000046.1"/>
</dbReference>
<dbReference type="OrthoDB" id="955740at2"/>
<keyword evidence="2" id="KW-1185">Reference proteome</keyword>
<organism evidence="1 2">
    <name type="scientific">Arsenicibacter rosenii</name>
    <dbReference type="NCBI Taxonomy" id="1750698"/>
    <lineage>
        <taxon>Bacteria</taxon>
        <taxon>Pseudomonadati</taxon>
        <taxon>Bacteroidota</taxon>
        <taxon>Cytophagia</taxon>
        <taxon>Cytophagales</taxon>
        <taxon>Spirosomataceae</taxon>
        <taxon>Arsenicibacter</taxon>
    </lineage>
</organism>
<evidence type="ECO:0000313" key="2">
    <source>
        <dbReference type="Proteomes" id="UP000181790"/>
    </source>
</evidence>
<protein>
    <recommendedName>
        <fullName evidence="3">Phage head morphogenesis domain-containing protein</fullName>
    </recommendedName>
</protein>
<dbReference type="EMBL" id="MORL01000046">
    <property type="protein sequence ID" value="OIN55660.1"/>
    <property type="molecule type" value="Genomic_DNA"/>
</dbReference>